<feature type="domain" description="RRM" evidence="4">
    <location>
        <begin position="186"/>
        <end position="264"/>
    </location>
</feature>
<dbReference type="InterPro" id="IPR035979">
    <property type="entry name" value="RBD_domain_sf"/>
</dbReference>
<evidence type="ECO:0000256" key="1">
    <source>
        <dbReference type="ARBA" id="ARBA00022884"/>
    </source>
</evidence>
<sequence length="530" mass="60221">MFSRYLWKKMPKRIGAQNCAHVIIHVALSRALFRIGLFVSMVLSRRSFVRRASFSECSLDCNEIDKSLNVDCEKSPGAASWTSIRSCPTQAITSYPSPNSRFDLISENTSLRDEDAKRTPANGYRSHLKDSVPPTAISQKRVGRRLFTDEECEDHIERLDQTDDSLCHFPTTVSFMVTPGSLHEKFSVFVGDLGGDINEDILLDVFSRFGKVTAVDLKRDKYTGELLGYAFVYFVHEEDAQRAIQLGNGMSLMNRKIRTGCPQRNATLHVPQMDPEINDEEIKTTFRKYGELVEEETYFIRRCYGYIRFQSREDAERAKQHLHGAMIGNFKMRVEWANTELLRHAIQFHFEIEKSNLITVESIRARMNRFGTVTKIEIFSDEHGRKTGLGRVFFTSDKEGELAASKAVKFVKYISGAKVWCTFLKVVVPKETLSRGTTNENYASAAERQPITNQSKCNAYAAYFETPTFNPIANDANIPTCVAASPSLPLTLQYSTMSSQFVPYWLPVRYPASTIPYFIFDNNGGSYSFT</sequence>
<evidence type="ECO:0000256" key="2">
    <source>
        <dbReference type="PROSITE-ProRule" id="PRU00176"/>
    </source>
</evidence>
<evidence type="ECO:0000313" key="6">
    <source>
        <dbReference type="Proteomes" id="UP001061958"/>
    </source>
</evidence>
<comment type="caution">
    <text evidence="5">The sequence shown here is derived from an EMBL/GenBank/DDBJ whole genome shotgun (WGS) entry which is preliminary data.</text>
</comment>
<dbReference type="GO" id="GO:0003729">
    <property type="term" value="F:mRNA binding"/>
    <property type="evidence" value="ECO:0007669"/>
    <property type="project" value="InterPro"/>
</dbReference>
<dbReference type="PANTHER" id="PTHR47640">
    <property type="entry name" value="TRNA SELENOCYSTEINE 1-ASSOCIATED PROTEIN 1-RELATED-RELATED"/>
    <property type="match status" value="1"/>
</dbReference>
<dbReference type="Gene3D" id="3.30.70.330">
    <property type="match status" value="2"/>
</dbReference>
<dbReference type="OrthoDB" id="439808at2759"/>
<dbReference type="InterPro" id="IPR050825">
    <property type="entry name" value="RBM42_RBP45_47-like"/>
</dbReference>
<dbReference type="SUPFAM" id="SSF54928">
    <property type="entry name" value="RNA-binding domain, RBD"/>
    <property type="match status" value="1"/>
</dbReference>
<dbReference type="CDD" id="cd00590">
    <property type="entry name" value="RRM_SF"/>
    <property type="match status" value="3"/>
</dbReference>
<reference evidence="5" key="2">
    <citation type="submission" date="2022-01" db="EMBL/GenBank/DDBJ databases">
        <authorList>
            <person name="Hirooka S."/>
            <person name="Miyagishima S.Y."/>
        </authorList>
    </citation>
    <scope>NUCLEOTIDE SEQUENCE</scope>
    <source>
        <strain evidence="5">NBRC 102759</strain>
    </source>
</reference>
<feature type="transmembrane region" description="Helical" evidence="3">
    <location>
        <begin position="21"/>
        <end position="43"/>
    </location>
</feature>
<gene>
    <name evidence="5" type="ORF">GpartN1_g5237.t1</name>
</gene>
<dbReference type="Pfam" id="PF00076">
    <property type="entry name" value="RRM_1"/>
    <property type="match status" value="2"/>
</dbReference>
<keyword evidence="6" id="KW-1185">Reference proteome</keyword>
<keyword evidence="3" id="KW-1133">Transmembrane helix</keyword>
<keyword evidence="3" id="KW-0472">Membrane</keyword>
<keyword evidence="3" id="KW-0812">Transmembrane</keyword>
<protein>
    <recommendedName>
        <fullName evidence="4">RRM domain-containing protein</fullName>
    </recommendedName>
</protein>
<dbReference type="AlphaFoldDB" id="A0A9C7PZI3"/>
<dbReference type="Proteomes" id="UP001061958">
    <property type="component" value="Unassembled WGS sequence"/>
</dbReference>
<proteinExistence type="predicted"/>
<organism evidence="5 6">
    <name type="scientific">Galdieria partita</name>
    <dbReference type="NCBI Taxonomy" id="83374"/>
    <lineage>
        <taxon>Eukaryota</taxon>
        <taxon>Rhodophyta</taxon>
        <taxon>Bangiophyceae</taxon>
        <taxon>Galdieriales</taxon>
        <taxon>Galdieriaceae</taxon>
        <taxon>Galdieria</taxon>
    </lineage>
</organism>
<feature type="domain" description="RRM" evidence="4">
    <location>
        <begin position="266"/>
        <end position="339"/>
    </location>
</feature>
<evidence type="ECO:0000259" key="4">
    <source>
        <dbReference type="PROSITE" id="PS50102"/>
    </source>
</evidence>
<dbReference type="InterPro" id="IPR012677">
    <property type="entry name" value="Nucleotide-bd_a/b_plait_sf"/>
</dbReference>
<name>A0A9C7PZI3_9RHOD</name>
<dbReference type="SMART" id="SM00360">
    <property type="entry name" value="RRM"/>
    <property type="match status" value="2"/>
</dbReference>
<keyword evidence="1 2" id="KW-0694">RNA-binding</keyword>
<dbReference type="PROSITE" id="PS50102">
    <property type="entry name" value="RRM"/>
    <property type="match status" value="2"/>
</dbReference>
<dbReference type="EMBL" id="BQMJ01000043">
    <property type="protein sequence ID" value="GJQ13446.1"/>
    <property type="molecule type" value="Genomic_DNA"/>
</dbReference>
<evidence type="ECO:0000313" key="5">
    <source>
        <dbReference type="EMBL" id="GJQ13446.1"/>
    </source>
</evidence>
<accession>A0A9C7PZI3</accession>
<evidence type="ECO:0000256" key="3">
    <source>
        <dbReference type="SAM" id="Phobius"/>
    </source>
</evidence>
<dbReference type="InterPro" id="IPR000504">
    <property type="entry name" value="RRM_dom"/>
</dbReference>
<reference evidence="5" key="1">
    <citation type="journal article" date="2022" name="Proc. Natl. Acad. Sci. U.S.A.">
        <title>Life cycle and functional genomics of the unicellular red alga Galdieria for elucidating algal and plant evolution and industrial use.</title>
        <authorList>
            <person name="Hirooka S."/>
            <person name="Itabashi T."/>
            <person name="Ichinose T.M."/>
            <person name="Onuma R."/>
            <person name="Fujiwara T."/>
            <person name="Yamashita S."/>
            <person name="Jong L.W."/>
            <person name="Tomita R."/>
            <person name="Iwane A.H."/>
            <person name="Miyagishima S.Y."/>
        </authorList>
    </citation>
    <scope>NUCLEOTIDE SEQUENCE</scope>
    <source>
        <strain evidence="5">NBRC 102759</strain>
    </source>
</reference>